<dbReference type="InterPro" id="IPR032722">
    <property type="entry name" value="Deaminase_XOO_2897"/>
</dbReference>
<feature type="compositionally biased region" description="Low complexity" evidence="1">
    <location>
        <begin position="444"/>
        <end position="471"/>
    </location>
</feature>
<feature type="compositionally biased region" description="Basic and acidic residues" evidence="1">
    <location>
        <begin position="1096"/>
        <end position="1117"/>
    </location>
</feature>
<dbReference type="Pfam" id="PF14440">
    <property type="entry name" value="XOO_2897-deam"/>
    <property type="match status" value="1"/>
</dbReference>
<feature type="compositionally biased region" description="Low complexity" evidence="1">
    <location>
        <begin position="396"/>
        <end position="406"/>
    </location>
</feature>
<evidence type="ECO:0000313" key="5">
    <source>
        <dbReference type="Proteomes" id="UP001596154"/>
    </source>
</evidence>
<feature type="compositionally biased region" description="Low complexity" evidence="1">
    <location>
        <begin position="694"/>
        <end position="750"/>
    </location>
</feature>
<feature type="compositionally biased region" description="Low complexity" evidence="1">
    <location>
        <begin position="618"/>
        <end position="628"/>
    </location>
</feature>
<feature type="region of interest" description="Disordered" evidence="1">
    <location>
        <begin position="1017"/>
        <end position="1145"/>
    </location>
</feature>
<feature type="compositionally biased region" description="Low complexity" evidence="1">
    <location>
        <begin position="342"/>
        <end position="364"/>
    </location>
</feature>
<feature type="compositionally biased region" description="Low complexity" evidence="1">
    <location>
        <begin position="529"/>
        <end position="562"/>
    </location>
</feature>
<reference evidence="5" key="1">
    <citation type="journal article" date="2019" name="Int. J. Syst. Evol. Microbiol.">
        <title>The Global Catalogue of Microorganisms (GCM) 10K type strain sequencing project: providing services to taxonomists for standard genome sequencing and annotation.</title>
        <authorList>
            <consortium name="The Broad Institute Genomics Platform"/>
            <consortium name="The Broad Institute Genome Sequencing Center for Infectious Disease"/>
            <person name="Wu L."/>
            <person name="Ma J."/>
        </authorList>
    </citation>
    <scope>NUCLEOTIDE SEQUENCE [LARGE SCALE GENOMIC DNA]</scope>
    <source>
        <strain evidence="5">CGMCC 4.7248</strain>
    </source>
</reference>
<feature type="compositionally biased region" description="Polar residues" evidence="1">
    <location>
        <begin position="645"/>
        <end position="693"/>
    </location>
</feature>
<feature type="compositionally biased region" description="Low complexity" evidence="1">
    <location>
        <begin position="480"/>
        <end position="495"/>
    </location>
</feature>
<feature type="compositionally biased region" description="Low complexity" evidence="1">
    <location>
        <begin position="812"/>
        <end position="830"/>
    </location>
</feature>
<keyword evidence="5" id="KW-1185">Reference proteome</keyword>
<evidence type="ECO:0000259" key="2">
    <source>
        <dbReference type="Pfam" id="PF15644"/>
    </source>
</evidence>
<proteinExistence type="predicted"/>
<feature type="compositionally biased region" description="Polar residues" evidence="1">
    <location>
        <begin position="1047"/>
        <end position="1063"/>
    </location>
</feature>
<feature type="compositionally biased region" description="Low complexity" evidence="1">
    <location>
        <begin position="571"/>
        <end position="587"/>
    </location>
</feature>
<feature type="compositionally biased region" description="Low complexity" evidence="1">
    <location>
        <begin position="284"/>
        <end position="308"/>
    </location>
</feature>
<dbReference type="RefSeq" id="WP_381031134.1">
    <property type="nucleotide sequence ID" value="NZ_JBHSNY010000018.1"/>
</dbReference>
<protein>
    <submittedName>
        <fullName evidence="4">Toxin glutamine deamidase domain-containing protein</fullName>
    </submittedName>
</protein>
<organism evidence="4 5">
    <name type="scientific">Streptomyces bullii</name>
    <dbReference type="NCBI Taxonomy" id="349910"/>
    <lineage>
        <taxon>Bacteria</taxon>
        <taxon>Bacillati</taxon>
        <taxon>Actinomycetota</taxon>
        <taxon>Actinomycetes</taxon>
        <taxon>Kitasatosporales</taxon>
        <taxon>Streptomycetaceae</taxon>
        <taxon>Streptomyces</taxon>
    </lineage>
</organism>
<feature type="region of interest" description="Disordered" evidence="1">
    <location>
        <begin position="923"/>
        <end position="950"/>
    </location>
</feature>
<feature type="region of interest" description="Disordered" evidence="1">
    <location>
        <begin position="227"/>
        <end position="907"/>
    </location>
</feature>
<accession>A0ABW0V2Y9</accession>
<dbReference type="InterPro" id="IPR057746">
    <property type="entry name" value="CpnT-like_N"/>
</dbReference>
<feature type="compositionally biased region" description="Gly residues" evidence="1">
    <location>
        <begin position="259"/>
        <end position="283"/>
    </location>
</feature>
<feature type="domain" description="Outer membrane channel protein CpnT-like N-terminal" evidence="3">
    <location>
        <begin position="7"/>
        <end position="148"/>
    </location>
</feature>
<feature type="compositionally biased region" description="Gly residues" evidence="1">
    <location>
        <begin position="496"/>
        <end position="512"/>
    </location>
</feature>
<comment type="caution">
    <text evidence="4">The sequence shown here is derived from an EMBL/GenBank/DDBJ whole genome shotgun (WGS) entry which is preliminary data.</text>
</comment>
<feature type="compositionally biased region" description="Gly residues" evidence="1">
    <location>
        <begin position="317"/>
        <end position="327"/>
    </location>
</feature>
<dbReference type="Pfam" id="PF25547">
    <property type="entry name" value="WXG100_2"/>
    <property type="match status" value="1"/>
</dbReference>
<name>A0ABW0V2Y9_9ACTN</name>
<feature type="region of interest" description="Disordered" evidence="1">
    <location>
        <begin position="1240"/>
        <end position="1299"/>
    </location>
</feature>
<evidence type="ECO:0000313" key="4">
    <source>
        <dbReference type="EMBL" id="MFC5639227.1"/>
    </source>
</evidence>
<gene>
    <name evidence="4" type="ORF">ACFPZJ_36935</name>
</gene>
<feature type="compositionally biased region" description="Basic and acidic residues" evidence="1">
    <location>
        <begin position="940"/>
        <end position="950"/>
    </location>
</feature>
<dbReference type="Pfam" id="PF15644">
    <property type="entry name" value="Gln_amidase"/>
    <property type="match status" value="1"/>
</dbReference>
<feature type="compositionally biased region" description="Low complexity" evidence="1">
    <location>
        <begin position="776"/>
        <end position="800"/>
    </location>
</feature>
<dbReference type="EMBL" id="JBHSNY010000018">
    <property type="protein sequence ID" value="MFC5639227.1"/>
    <property type="molecule type" value="Genomic_DNA"/>
</dbReference>
<feature type="compositionally biased region" description="Basic and acidic residues" evidence="1">
    <location>
        <begin position="1274"/>
        <end position="1286"/>
    </location>
</feature>
<sequence length="1510" mass="155255">MMLPDELEWVLEMLGYKWPTANEDKLRDCAELWRKFGDDVTELHTRANTVAGTVVAHNAGDSIDAFRKTYKKFDGGDGSDGYLANAAQAAYLIANVLEACAYLVEFAKWAVIAQLIALAIQIAAAAAAAPVTFGLSSVAGMGATQAARVIVRRILDELKQAMIEALIETLKEPAISAVEAMITDLVRQTVNVGFGAQEGYDLGTTMKAGGEAGLEALRQSPQTFAEGVRDSLGQKAGSRARDAIDSRIDGYDGVSGTPGSDGGSNSGSGVDGKDSGSGSGKDSGAGSSDSSSSNSSSFDASSSGSDSSTPTRASNGSGPGVNIGGGISADTGGNDIGAPDVGAGPNSGSGSDSGSPSSSDTSYPRPTPALSGPSLSDFDDPSPGGASPGGAGSNGSSGTPSTSGPSHSGGGSPVSGLSSPTPQSAPTSAASGGTSSSPGGGSIGTQIDGLAATAPTAANAAPTAPTADPSSGGSGGRTDGGSAMPTSPVAPATAGVAGGSPQGAGASGGTPAGTGPTSPSANSGAARNPSGSTPGTPSPAGTGPASTPSPTSPTTSRSTPTPDGRIPGAADGRTPGTPSTPSTPDGRIPTQRTPGKTPGDGAPPRATPGSTPGDSTAPRNTPGTTPGDRTPPRNSPGTTPGDGTPSRNAPGTTPGDGSTPRNTPGTTPGQSSNTNPATSQNPSTTAPNQNPGQSSPTRTASPSTSAPTSTPSTSTGTGPERTSTPSSGTPNSSTQPGPTTQGTAGTPNQPSAGSTPARPPHQPAGGTPNTPNQPGAQPNTQQQSANNPNQQQQPQVTPVPIHHVTQVPSNRPHQPTTQTPDSTPTNPNQQSSSDHPKPKHPPTPASETRNTTPPGGVIEPTRGEQDALENSVPRDENGDPTRPPNPADGPWVERINGEGRDAPGRNNNCVDVALSVVDTYAGNPTAAASRTPDLDADGNPSDRGEKGGRDRIENTLGARFNDLGNGRDAFNRLENTLRDSGHGSQAVIITQDANGRAHAWNAVNHNGEITYIDAQTGQQSSKPLHSGDHGVFAIPLDGNRQPVSPDGGSTSDRSRSHSTNQAGRQFPAAPAGTDRRPPEDPAGADPKKNNQNLPDDPTREERNKSLPKPEDRTEEHQNLPPDSPQQTVRNYPSDDRDEHKDYDPDAARGLKVYRIGLDPVHDSLRNWADEGRLTPLLQAAADRMDAYHQARENGDTDLPPTAFTRQELEDALGDDFRQMNDGQRYAVVASLARLSLGFHESQGVGHNPEHDRDGRPYAGSTRSDGTPDVASDNPRARSSEARDEANAKFPKMYRSDPETNKNISELHHRVTGEHKASPTNAQVNALIDAMAPHKPDFSGKNYAVIEVVDNNGNSTFVVDSSVPADPTGVTPRHSEKHLLDWFDRTNSGPEGKKYRIAGLYTEREPCGSGQGHADCSTRLRTHPEFKDGRVPVYYSTTYRTDPEGVAEREAARAKLKSQQEKSGLTDQQIANRVKKIRTENEDEMQAEMDRHLSAIGSVWAKAMLHVNPPQ</sequence>
<feature type="compositionally biased region" description="Basic and acidic residues" evidence="1">
    <location>
        <begin position="239"/>
        <end position="250"/>
    </location>
</feature>
<feature type="compositionally biased region" description="Low complexity" evidence="1">
    <location>
        <begin position="414"/>
        <end position="437"/>
    </location>
</feature>
<feature type="compositionally biased region" description="Gly residues" evidence="1">
    <location>
        <begin position="386"/>
        <end position="395"/>
    </location>
</feature>
<dbReference type="Proteomes" id="UP001596154">
    <property type="component" value="Unassembled WGS sequence"/>
</dbReference>
<dbReference type="InterPro" id="IPR028908">
    <property type="entry name" value="Tox-PL_dom"/>
</dbReference>
<evidence type="ECO:0000259" key="3">
    <source>
        <dbReference type="Pfam" id="PF25547"/>
    </source>
</evidence>
<feature type="compositionally biased region" description="Basic and acidic residues" evidence="1">
    <location>
        <begin position="1132"/>
        <end position="1145"/>
    </location>
</feature>
<evidence type="ECO:0000256" key="1">
    <source>
        <dbReference type="SAM" id="MobiDB-lite"/>
    </source>
</evidence>
<feature type="domain" description="Tox-PL" evidence="2">
    <location>
        <begin position="907"/>
        <end position="1017"/>
    </location>
</feature>